<evidence type="ECO:0000313" key="2">
    <source>
        <dbReference type="EMBL" id="KAF7825001.1"/>
    </source>
</evidence>
<feature type="region of interest" description="Disordered" evidence="1">
    <location>
        <begin position="138"/>
        <end position="158"/>
    </location>
</feature>
<name>A0A834TQB1_9FABA</name>
<sequence>MAFASSTSLTPQTFPSNFEPSGIYLCMLKLDKLTYTVQNLGEGNNKHLTYSQKGALFISLDAKPLQKVRESNQNVDEGRNNDGAVTAKKRIGKKSTQKREQRRRSRPDVDVLRRRYSGLPQWARQIIYQVRIDSIAADRQPPEQDRRAGRPLKSTAVSTVSKRSGVSASEWWETAMEWAWITVNRRQEIQVGKVIIKQQNLSTRNWK</sequence>
<evidence type="ECO:0000256" key="1">
    <source>
        <dbReference type="SAM" id="MobiDB-lite"/>
    </source>
</evidence>
<feature type="region of interest" description="Disordered" evidence="1">
    <location>
        <begin position="69"/>
        <end position="109"/>
    </location>
</feature>
<dbReference type="Proteomes" id="UP000634136">
    <property type="component" value="Unassembled WGS sequence"/>
</dbReference>
<feature type="compositionally biased region" description="Basic residues" evidence="1">
    <location>
        <begin position="87"/>
        <end position="105"/>
    </location>
</feature>
<dbReference type="AlphaFoldDB" id="A0A834TQB1"/>
<gene>
    <name evidence="2" type="ORF">G2W53_023145</name>
</gene>
<protein>
    <submittedName>
        <fullName evidence="2">Protein NRT1/ PTR FAMILY 5.16</fullName>
    </submittedName>
</protein>
<dbReference type="EMBL" id="JAAIUW010000007">
    <property type="protein sequence ID" value="KAF7825001.1"/>
    <property type="molecule type" value="Genomic_DNA"/>
</dbReference>
<organism evidence="2 3">
    <name type="scientific">Senna tora</name>
    <dbReference type="NCBI Taxonomy" id="362788"/>
    <lineage>
        <taxon>Eukaryota</taxon>
        <taxon>Viridiplantae</taxon>
        <taxon>Streptophyta</taxon>
        <taxon>Embryophyta</taxon>
        <taxon>Tracheophyta</taxon>
        <taxon>Spermatophyta</taxon>
        <taxon>Magnoliopsida</taxon>
        <taxon>eudicotyledons</taxon>
        <taxon>Gunneridae</taxon>
        <taxon>Pentapetalae</taxon>
        <taxon>rosids</taxon>
        <taxon>fabids</taxon>
        <taxon>Fabales</taxon>
        <taxon>Fabaceae</taxon>
        <taxon>Caesalpinioideae</taxon>
        <taxon>Cassia clade</taxon>
        <taxon>Senna</taxon>
    </lineage>
</organism>
<proteinExistence type="predicted"/>
<reference evidence="2" key="1">
    <citation type="submission" date="2020-09" db="EMBL/GenBank/DDBJ databases">
        <title>Genome-Enabled Discovery of Anthraquinone Biosynthesis in Senna tora.</title>
        <authorList>
            <person name="Kang S.-H."/>
            <person name="Pandey R.P."/>
            <person name="Lee C.-M."/>
            <person name="Sim J.-S."/>
            <person name="Jeong J.-T."/>
            <person name="Choi B.-S."/>
            <person name="Jung M."/>
            <person name="Ginzburg D."/>
            <person name="Zhao K."/>
            <person name="Won S.Y."/>
            <person name="Oh T.-J."/>
            <person name="Yu Y."/>
            <person name="Kim N.-H."/>
            <person name="Lee O.R."/>
            <person name="Lee T.-H."/>
            <person name="Bashyal P."/>
            <person name="Kim T.-S."/>
            <person name="Lee W.-H."/>
            <person name="Kawkins C."/>
            <person name="Kim C.-K."/>
            <person name="Kim J.S."/>
            <person name="Ahn B.O."/>
            <person name="Rhee S.Y."/>
            <person name="Sohng J.K."/>
        </authorList>
    </citation>
    <scope>NUCLEOTIDE SEQUENCE</scope>
    <source>
        <tissue evidence="2">Leaf</tissue>
    </source>
</reference>
<evidence type="ECO:0000313" key="3">
    <source>
        <dbReference type="Proteomes" id="UP000634136"/>
    </source>
</evidence>
<keyword evidence="3" id="KW-1185">Reference proteome</keyword>
<comment type="caution">
    <text evidence="2">The sequence shown here is derived from an EMBL/GenBank/DDBJ whole genome shotgun (WGS) entry which is preliminary data.</text>
</comment>
<accession>A0A834TQB1</accession>